<reference evidence="1" key="1">
    <citation type="submission" date="2016-01" db="EMBL/GenBank/DDBJ databases">
        <title>Reference transcriptome for the parasite Schistocephalus solidus: insights into the molecular evolution of parasitism.</title>
        <authorList>
            <person name="Hebert F.O."/>
            <person name="Grambauer S."/>
            <person name="Barber I."/>
            <person name="Landry C.R."/>
            <person name="Aubin-Horth N."/>
        </authorList>
    </citation>
    <scope>NUCLEOTIDE SEQUENCE</scope>
</reference>
<dbReference type="InterPro" id="IPR043502">
    <property type="entry name" value="DNA/RNA_pol_sf"/>
</dbReference>
<dbReference type="PANTHER" id="PTHR37984">
    <property type="entry name" value="PROTEIN CBG26694"/>
    <property type="match status" value="1"/>
</dbReference>
<evidence type="ECO:0000313" key="1">
    <source>
        <dbReference type="EMBL" id="JAP62732.1"/>
    </source>
</evidence>
<dbReference type="SUPFAM" id="SSF56672">
    <property type="entry name" value="DNA/RNA polymerases"/>
    <property type="match status" value="1"/>
</dbReference>
<dbReference type="InterPro" id="IPR043128">
    <property type="entry name" value="Rev_trsase/Diguanyl_cyclase"/>
</dbReference>
<protein>
    <submittedName>
        <fullName evidence="1">Retrovirus-related Pol polyprotein from transposon 17.6</fullName>
    </submittedName>
</protein>
<gene>
    <name evidence="1" type="primary">POL3</name>
    <name evidence="1" type="ORF">TR88772</name>
</gene>
<dbReference type="Gene3D" id="3.30.70.270">
    <property type="match status" value="1"/>
</dbReference>
<dbReference type="AlphaFoldDB" id="A0A0V0JAM9"/>
<name>A0A0V0JAM9_SCHSO</name>
<proteinExistence type="predicted"/>
<dbReference type="EMBL" id="GEEE01000493">
    <property type="protein sequence ID" value="JAP62732.1"/>
    <property type="molecule type" value="Transcribed_RNA"/>
</dbReference>
<sequence length="115" mass="13090">MFLQTKIPFLGHIVSSEGLSTDPENIEGVKDGPHPANGNEVRSFLGLAGYYRALIPSYHRLAFPLTRLTENLRPFWWTAECERVFTHLNETLTAAPILSFPELSRKGLVYPRYRS</sequence>
<accession>A0A0V0JAM9</accession>
<organism evidence="1">
    <name type="scientific">Schistocephalus solidus</name>
    <name type="common">Tapeworm</name>
    <dbReference type="NCBI Taxonomy" id="70667"/>
    <lineage>
        <taxon>Eukaryota</taxon>
        <taxon>Metazoa</taxon>
        <taxon>Spiralia</taxon>
        <taxon>Lophotrochozoa</taxon>
        <taxon>Platyhelminthes</taxon>
        <taxon>Cestoda</taxon>
        <taxon>Eucestoda</taxon>
        <taxon>Diphyllobothriidea</taxon>
        <taxon>Diphyllobothriidae</taxon>
        <taxon>Schistocephalus</taxon>
    </lineage>
</organism>
<dbReference type="FunFam" id="3.30.70.270:FF:000020">
    <property type="entry name" value="Transposon Tf2-6 polyprotein-like Protein"/>
    <property type="match status" value="1"/>
</dbReference>
<dbReference type="PANTHER" id="PTHR37984:SF5">
    <property type="entry name" value="PROTEIN NYNRIN-LIKE"/>
    <property type="match status" value="1"/>
</dbReference>
<dbReference type="InterPro" id="IPR050951">
    <property type="entry name" value="Retrovirus_Pol_polyprotein"/>
</dbReference>